<keyword evidence="3" id="KW-1185">Reference proteome</keyword>
<feature type="transmembrane region" description="Helical" evidence="1">
    <location>
        <begin position="6"/>
        <end position="26"/>
    </location>
</feature>
<evidence type="ECO:0000313" key="2">
    <source>
        <dbReference type="EMBL" id="CAD0198710.1"/>
    </source>
</evidence>
<evidence type="ECO:0000313" key="3">
    <source>
        <dbReference type="Proteomes" id="UP001154114"/>
    </source>
</evidence>
<dbReference type="EMBL" id="LR824012">
    <property type="protein sequence ID" value="CAD0198710.1"/>
    <property type="molecule type" value="Genomic_DNA"/>
</dbReference>
<proteinExistence type="predicted"/>
<sequence length="228" mass="26782">MIALIARYILFIQFIFSSFTTFSISVKTYQVQRINESTYLVTSFPDMDPDTHKRYLDKDDENKVITPNGEKKYTEDLDTTQSTVTVGEKKIKPKQKNVSPEVIQKARENYFRKYFAKTKKMNNSGSLIPEKASSYMNLVEPNKETNVSSGGKFKQNLLTARKYATVLINEIQYQVDTKTKEKILEESRRKKRYMNRKRRHKAYAAGVRRHMARIRSKNLYFPESSWVD</sequence>
<protein>
    <submittedName>
        <fullName evidence="2">Uncharacterized protein</fullName>
    </submittedName>
</protein>
<organism evidence="2 3">
    <name type="scientific">Chrysodeixis includens</name>
    <name type="common">Soybean looper</name>
    <name type="synonym">Pseudoplusia includens</name>
    <dbReference type="NCBI Taxonomy" id="689277"/>
    <lineage>
        <taxon>Eukaryota</taxon>
        <taxon>Metazoa</taxon>
        <taxon>Ecdysozoa</taxon>
        <taxon>Arthropoda</taxon>
        <taxon>Hexapoda</taxon>
        <taxon>Insecta</taxon>
        <taxon>Pterygota</taxon>
        <taxon>Neoptera</taxon>
        <taxon>Endopterygota</taxon>
        <taxon>Lepidoptera</taxon>
        <taxon>Glossata</taxon>
        <taxon>Ditrysia</taxon>
        <taxon>Noctuoidea</taxon>
        <taxon>Noctuidae</taxon>
        <taxon>Plusiinae</taxon>
        <taxon>Chrysodeixis</taxon>
    </lineage>
</organism>
<keyword evidence="1" id="KW-0472">Membrane</keyword>
<keyword evidence="1" id="KW-1133">Transmembrane helix</keyword>
<dbReference type="OrthoDB" id="7431618at2759"/>
<gene>
    <name evidence="2" type="ORF">CINC_LOCUS12982</name>
</gene>
<reference evidence="2" key="1">
    <citation type="submission" date="2021-12" db="EMBL/GenBank/DDBJ databases">
        <authorList>
            <person name="King R."/>
        </authorList>
    </citation>
    <scope>NUCLEOTIDE SEQUENCE</scope>
</reference>
<keyword evidence="1" id="KW-0812">Transmembrane</keyword>
<evidence type="ECO:0000256" key="1">
    <source>
        <dbReference type="SAM" id="Phobius"/>
    </source>
</evidence>
<dbReference type="AlphaFoldDB" id="A0A9N8KW36"/>
<dbReference type="Proteomes" id="UP001154114">
    <property type="component" value="Chromosome 9"/>
</dbReference>
<accession>A0A9N8KW36</accession>
<name>A0A9N8KW36_CHRIL</name>